<reference evidence="11" key="1">
    <citation type="submission" date="2023-07" db="EMBL/GenBank/DDBJ databases">
        <title>The genome sequence of Rhodocytophaga aerolata KACC 12507.</title>
        <authorList>
            <person name="Zhang X."/>
        </authorList>
    </citation>
    <scope>NUCLEOTIDE SEQUENCE</scope>
    <source>
        <strain evidence="11">KACC 12507</strain>
    </source>
</reference>
<gene>
    <name evidence="11" type="ORF">Q0590_13435</name>
</gene>
<dbReference type="EMBL" id="JAUKPO010000006">
    <property type="protein sequence ID" value="MDO1447267.1"/>
    <property type="molecule type" value="Genomic_DNA"/>
</dbReference>
<evidence type="ECO:0000256" key="3">
    <source>
        <dbReference type="ARBA" id="ARBA00022475"/>
    </source>
</evidence>
<comment type="similarity">
    <text evidence="2">Belongs to the MscS (TC 1.A.23) family.</text>
</comment>
<name>A0ABT8R920_9BACT</name>
<comment type="subcellular location">
    <subcellularLocation>
        <location evidence="1">Cell membrane</location>
        <topology evidence="1">Multi-pass membrane protein</topology>
    </subcellularLocation>
</comment>
<dbReference type="PANTHER" id="PTHR30460">
    <property type="entry name" value="MODERATE CONDUCTANCE MECHANOSENSITIVE CHANNEL YBIO"/>
    <property type="match status" value="1"/>
</dbReference>
<feature type="transmembrane region" description="Helical" evidence="7">
    <location>
        <begin position="16"/>
        <end position="41"/>
    </location>
</feature>
<keyword evidence="4 7" id="KW-0812">Transmembrane</keyword>
<keyword evidence="12" id="KW-1185">Reference proteome</keyword>
<dbReference type="SUPFAM" id="SSF82689">
    <property type="entry name" value="Mechanosensitive channel protein MscS (YggB), C-terminal domain"/>
    <property type="match status" value="1"/>
</dbReference>
<dbReference type="InterPro" id="IPR010920">
    <property type="entry name" value="LSM_dom_sf"/>
</dbReference>
<dbReference type="RefSeq" id="WP_302038067.1">
    <property type="nucleotide sequence ID" value="NZ_JAUKPO010000006.1"/>
</dbReference>
<dbReference type="InterPro" id="IPR023408">
    <property type="entry name" value="MscS_beta-dom_sf"/>
</dbReference>
<feature type="domain" description="Mechanosensitive ion channel transmembrane helices 2/3" evidence="10">
    <location>
        <begin position="83"/>
        <end position="121"/>
    </location>
</feature>
<dbReference type="SUPFAM" id="SSF50182">
    <property type="entry name" value="Sm-like ribonucleoproteins"/>
    <property type="match status" value="1"/>
</dbReference>
<protein>
    <submittedName>
        <fullName evidence="11">Mechanosensitive ion channel family protein</fullName>
    </submittedName>
</protein>
<keyword evidence="3" id="KW-1003">Cell membrane</keyword>
<evidence type="ECO:0000256" key="5">
    <source>
        <dbReference type="ARBA" id="ARBA00022989"/>
    </source>
</evidence>
<evidence type="ECO:0000259" key="8">
    <source>
        <dbReference type="Pfam" id="PF00924"/>
    </source>
</evidence>
<feature type="transmembrane region" description="Helical" evidence="7">
    <location>
        <begin position="102"/>
        <end position="120"/>
    </location>
</feature>
<evidence type="ECO:0000259" key="9">
    <source>
        <dbReference type="Pfam" id="PF21082"/>
    </source>
</evidence>
<evidence type="ECO:0000256" key="6">
    <source>
        <dbReference type="ARBA" id="ARBA00023136"/>
    </source>
</evidence>
<dbReference type="InterPro" id="IPR049142">
    <property type="entry name" value="MS_channel_1st"/>
</dbReference>
<dbReference type="InterPro" id="IPR011066">
    <property type="entry name" value="MscS_channel_C_sf"/>
</dbReference>
<evidence type="ECO:0000256" key="2">
    <source>
        <dbReference type="ARBA" id="ARBA00008017"/>
    </source>
</evidence>
<dbReference type="Pfam" id="PF21082">
    <property type="entry name" value="MS_channel_3rd"/>
    <property type="match status" value="1"/>
</dbReference>
<feature type="transmembrane region" description="Helical" evidence="7">
    <location>
        <begin position="74"/>
        <end position="96"/>
    </location>
</feature>
<keyword evidence="5 7" id="KW-1133">Transmembrane helix</keyword>
<dbReference type="Proteomes" id="UP001168528">
    <property type="component" value="Unassembled WGS sequence"/>
</dbReference>
<dbReference type="SUPFAM" id="SSF82861">
    <property type="entry name" value="Mechanosensitive channel protein MscS (YggB), transmembrane region"/>
    <property type="match status" value="1"/>
</dbReference>
<dbReference type="Gene3D" id="1.10.287.1260">
    <property type="match status" value="1"/>
</dbReference>
<dbReference type="InterPro" id="IPR045276">
    <property type="entry name" value="YbiO_bact"/>
</dbReference>
<evidence type="ECO:0000256" key="1">
    <source>
        <dbReference type="ARBA" id="ARBA00004651"/>
    </source>
</evidence>
<keyword evidence="6 7" id="KW-0472">Membrane</keyword>
<evidence type="ECO:0000256" key="7">
    <source>
        <dbReference type="SAM" id="Phobius"/>
    </source>
</evidence>
<evidence type="ECO:0000313" key="11">
    <source>
        <dbReference type="EMBL" id="MDO1447267.1"/>
    </source>
</evidence>
<dbReference type="Pfam" id="PF21088">
    <property type="entry name" value="MS_channel_1st"/>
    <property type="match status" value="1"/>
</dbReference>
<evidence type="ECO:0000259" key="10">
    <source>
        <dbReference type="Pfam" id="PF21088"/>
    </source>
</evidence>
<dbReference type="Pfam" id="PF00924">
    <property type="entry name" value="MS_channel_2nd"/>
    <property type="match status" value="1"/>
</dbReference>
<dbReference type="Gene3D" id="3.30.70.100">
    <property type="match status" value="1"/>
</dbReference>
<dbReference type="InterPro" id="IPR006685">
    <property type="entry name" value="MscS_channel_2nd"/>
</dbReference>
<dbReference type="PANTHER" id="PTHR30460:SF0">
    <property type="entry name" value="MODERATE CONDUCTANCE MECHANOSENSITIVE CHANNEL YBIO"/>
    <property type="match status" value="1"/>
</dbReference>
<comment type="caution">
    <text evidence="11">The sequence shown here is derived from an EMBL/GenBank/DDBJ whole genome shotgun (WGS) entry which is preliminary data.</text>
</comment>
<sequence>MDLFENVNWALLVDQIIRWLIVTLPSIVLIILLGVLALRFWNILVRKFKFLLLKRALKGDPANVRETEKRVETLLGIISLVGKIAILIIVGLIILRKVDIEIGPIIASLGIFGLAVGFGAQELVRDVVTGFFILLENHIRTGDVAIINGTSGLVEEISLRTIILRDQSGTIHVFQNGKINTLSNMTKGWSAAVFDIGVAYKENTDEVSRVMERVADTLLEDPEFKDKILQPIELLGVDSFGTNAVMIKARIKTLPSHQWAIGREYRRRLKLAFDEKGIEIPFPHSTIYWGDDTKPLQVKLIEQKQE</sequence>
<dbReference type="InterPro" id="IPR011014">
    <property type="entry name" value="MscS_channel_TM-2"/>
</dbReference>
<dbReference type="InterPro" id="IPR049278">
    <property type="entry name" value="MS_channel_C"/>
</dbReference>
<proteinExistence type="inferred from homology"/>
<evidence type="ECO:0000313" key="12">
    <source>
        <dbReference type="Proteomes" id="UP001168528"/>
    </source>
</evidence>
<dbReference type="Gene3D" id="2.30.30.60">
    <property type="match status" value="1"/>
</dbReference>
<evidence type="ECO:0000256" key="4">
    <source>
        <dbReference type="ARBA" id="ARBA00022692"/>
    </source>
</evidence>
<feature type="domain" description="Mechanosensitive ion channel MscS" evidence="8">
    <location>
        <begin position="123"/>
        <end position="186"/>
    </location>
</feature>
<organism evidence="11 12">
    <name type="scientific">Rhodocytophaga aerolata</name>
    <dbReference type="NCBI Taxonomy" id="455078"/>
    <lineage>
        <taxon>Bacteria</taxon>
        <taxon>Pseudomonadati</taxon>
        <taxon>Bacteroidota</taxon>
        <taxon>Cytophagia</taxon>
        <taxon>Cytophagales</taxon>
        <taxon>Rhodocytophagaceae</taxon>
        <taxon>Rhodocytophaga</taxon>
    </lineage>
</organism>
<accession>A0ABT8R920</accession>
<feature type="domain" description="Mechanosensitive ion channel MscS C-terminal" evidence="9">
    <location>
        <begin position="193"/>
        <end position="280"/>
    </location>
</feature>